<dbReference type="SUPFAM" id="SSF53067">
    <property type="entry name" value="Actin-like ATPase domain"/>
    <property type="match status" value="2"/>
</dbReference>
<dbReference type="GO" id="GO:0140662">
    <property type="term" value="F:ATP-dependent protein folding chaperone"/>
    <property type="evidence" value="ECO:0007669"/>
    <property type="project" value="InterPro"/>
</dbReference>
<dbReference type="Gene3D" id="3.90.640.10">
    <property type="entry name" value="Actin, Chain A, domain 4"/>
    <property type="match status" value="1"/>
</dbReference>
<dbReference type="STRING" id="1392247.A0A3N4KW12"/>
<gene>
    <name evidence="3" type="ORF">P167DRAFT_505364</name>
</gene>
<reference evidence="3 4" key="1">
    <citation type="journal article" date="2018" name="Nat. Ecol. Evol.">
        <title>Pezizomycetes genomes reveal the molecular basis of ectomycorrhizal truffle lifestyle.</title>
        <authorList>
            <person name="Murat C."/>
            <person name="Payen T."/>
            <person name="Noel B."/>
            <person name="Kuo A."/>
            <person name="Morin E."/>
            <person name="Chen J."/>
            <person name="Kohler A."/>
            <person name="Krizsan K."/>
            <person name="Balestrini R."/>
            <person name="Da Silva C."/>
            <person name="Montanini B."/>
            <person name="Hainaut M."/>
            <person name="Levati E."/>
            <person name="Barry K.W."/>
            <person name="Belfiori B."/>
            <person name="Cichocki N."/>
            <person name="Clum A."/>
            <person name="Dockter R.B."/>
            <person name="Fauchery L."/>
            <person name="Guy J."/>
            <person name="Iotti M."/>
            <person name="Le Tacon F."/>
            <person name="Lindquist E.A."/>
            <person name="Lipzen A."/>
            <person name="Malagnac F."/>
            <person name="Mello A."/>
            <person name="Molinier V."/>
            <person name="Miyauchi S."/>
            <person name="Poulain J."/>
            <person name="Riccioni C."/>
            <person name="Rubini A."/>
            <person name="Sitrit Y."/>
            <person name="Splivallo R."/>
            <person name="Traeger S."/>
            <person name="Wang M."/>
            <person name="Zifcakova L."/>
            <person name="Wipf D."/>
            <person name="Zambonelli A."/>
            <person name="Paolocci F."/>
            <person name="Nowrousian M."/>
            <person name="Ottonello S."/>
            <person name="Baldrian P."/>
            <person name="Spatafora J.W."/>
            <person name="Henrissat B."/>
            <person name="Nagy L.G."/>
            <person name="Aury J.M."/>
            <person name="Wincker P."/>
            <person name="Grigoriev I.V."/>
            <person name="Bonfante P."/>
            <person name="Martin F.M."/>
        </authorList>
    </citation>
    <scope>NUCLEOTIDE SEQUENCE [LARGE SCALE GENOMIC DNA]</scope>
    <source>
        <strain evidence="3 4">CCBAS932</strain>
    </source>
</reference>
<dbReference type="InterPro" id="IPR013126">
    <property type="entry name" value="Hsp_70_fam"/>
</dbReference>
<dbReference type="GO" id="GO:0005524">
    <property type="term" value="F:ATP binding"/>
    <property type="evidence" value="ECO:0007669"/>
    <property type="project" value="UniProtKB-KW"/>
</dbReference>
<protein>
    <submittedName>
        <fullName evidence="3">Actin-like ATPase domain-containing protein</fullName>
    </submittedName>
</protein>
<evidence type="ECO:0000313" key="3">
    <source>
        <dbReference type="EMBL" id="RPB13452.1"/>
    </source>
</evidence>
<dbReference type="OrthoDB" id="2963168at2759"/>
<dbReference type="EMBL" id="ML119123">
    <property type="protein sequence ID" value="RPB13452.1"/>
    <property type="molecule type" value="Genomic_DNA"/>
</dbReference>
<dbReference type="Proteomes" id="UP000277580">
    <property type="component" value="Unassembled WGS sequence"/>
</dbReference>
<dbReference type="Pfam" id="PF00012">
    <property type="entry name" value="HSP70"/>
    <property type="match status" value="1"/>
</dbReference>
<dbReference type="PANTHER" id="PTHR14187">
    <property type="entry name" value="ALPHA KINASE/ELONGATION FACTOR 2 KINASE"/>
    <property type="match status" value="1"/>
</dbReference>
<keyword evidence="2" id="KW-0067">ATP-binding</keyword>
<dbReference type="AlphaFoldDB" id="A0A3N4KW12"/>
<dbReference type="PRINTS" id="PR00301">
    <property type="entry name" value="HEATSHOCK70"/>
</dbReference>
<dbReference type="PANTHER" id="PTHR14187:SF82">
    <property type="entry name" value="FAMILY CHAPERONE, PUTATIVE (AFU_ORTHOLOGUE AFUA_7G08575)-RELATED"/>
    <property type="match status" value="1"/>
</dbReference>
<evidence type="ECO:0000256" key="2">
    <source>
        <dbReference type="ARBA" id="ARBA00022840"/>
    </source>
</evidence>
<dbReference type="Gene3D" id="3.30.420.40">
    <property type="match status" value="2"/>
</dbReference>
<sequence length="563" mass="62487">MSGIAHSLKVGIDFGTTYSGVAWAHTATPHEINVIQKWPSGDNATTDKVPTELKYYPDGYKWGCEVSLEVEKLVWIKLLLDPSQDSFSDELLAKTKALIPPGKEPVHLVIDFLTKLKAHIEDVLEGHFGKALLAITPIEYFLTVPAVWSDSAKAQTLYAAEVVGLGTKNNLRLISEPEAAAVYSLKAIQPNMLKVTDTFVVADCGGGTVDLISYEVTRLEPKLEVKECVIGSGGMCGSTYINRRFEAWVKNRIGVTQFNNQRPRSRVHMMKHFEEFLKRKFADDPSQLIYHCPVPGIKDDEFAGVEDGFLSISRAEMREIFDPVVNDVLKLVQQQVAGVEACGRKVSAVLLVGGFGASAYLKVRLKSDVCDPKMIALMNPVNAWSAVASGACQRGLEGVSMVKNQLARRSYGVLCVMKHNGTAGAKGQRKHVFVDPMTGELKIDNRVSWFIKKGDIISEEKAVTYPFYFTLGMEHNLFVENTLLACEMGNFPKNAKNPHVFTVCKLKTNLNVVPRELFDKRIAENGQPYYHIQFNLSMKIQNALVFAFEFKGKTYSSVEATFA</sequence>
<dbReference type="CDD" id="cd10170">
    <property type="entry name" value="ASKHA_NBD_HSP70"/>
    <property type="match status" value="1"/>
</dbReference>
<dbReference type="InParanoid" id="A0A3N4KW12"/>
<evidence type="ECO:0000313" key="4">
    <source>
        <dbReference type="Proteomes" id="UP000277580"/>
    </source>
</evidence>
<keyword evidence="4" id="KW-1185">Reference proteome</keyword>
<name>A0A3N4KW12_9PEZI</name>
<evidence type="ECO:0000256" key="1">
    <source>
        <dbReference type="ARBA" id="ARBA00022741"/>
    </source>
</evidence>
<keyword evidence="1" id="KW-0547">Nucleotide-binding</keyword>
<organism evidence="3 4">
    <name type="scientific">Morchella conica CCBAS932</name>
    <dbReference type="NCBI Taxonomy" id="1392247"/>
    <lineage>
        <taxon>Eukaryota</taxon>
        <taxon>Fungi</taxon>
        <taxon>Dikarya</taxon>
        <taxon>Ascomycota</taxon>
        <taxon>Pezizomycotina</taxon>
        <taxon>Pezizomycetes</taxon>
        <taxon>Pezizales</taxon>
        <taxon>Morchellaceae</taxon>
        <taxon>Morchella</taxon>
    </lineage>
</organism>
<proteinExistence type="predicted"/>
<dbReference type="InterPro" id="IPR043129">
    <property type="entry name" value="ATPase_NBD"/>
</dbReference>
<accession>A0A3N4KW12</accession>